<name>A0A4Z2J951_9TELE</name>
<dbReference type="EMBL" id="SRLO01000013">
    <property type="protein sequence ID" value="TNN86746.1"/>
    <property type="molecule type" value="Genomic_DNA"/>
</dbReference>
<gene>
    <name evidence="1" type="ORF">EYF80_002929</name>
</gene>
<evidence type="ECO:0000313" key="1">
    <source>
        <dbReference type="EMBL" id="TNN86746.1"/>
    </source>
</evidence>
<accession>A0A4Z2J951</accession>
<protein>
    <submittedName>
        <fullName evidence="1">Uncharacterized protein</fullName>
    </submittedName>
</protein>
<dbReference type="Proteomes" id="UP000314294">
    <property type="component" value="Unassembled WGS sequence"/>
</dbReference>
<organism evidence="1 2">
    <name type="scientific">Liparis tanakae</name>
    <name type="common">Tanaka's snailfish</name>
    <dbReference type="NCBI Taxonomy" id="230148"/>
    <lineage>
        <taxon>Eukaryota</taxon>
        <taxon>Metazoa</taxon>
        <taxon>Chordata</taxon>
        <taxon>Craniata</taxon>
        <taxon>Vertebrata</taxon>
        <taxon>Euteleostomi</taxon>
        <taxon>Actinopterygii</taxon>
        <taxon>Neopterygii</taxon>
        <taxon>Teleostei</taxon>
        <taxon>Neoteleostei</taxon>
        <taxon>Acanthomorphata</taxon>
        <taxon>Eupercaria</taxon>
        <taxon>Perciformes</taxon>
        <taxon>Cottioidei</taxon>
        <taxon>Cottales</taxon>
        <taxon>Liparidae</taxon>
        <taxon>Liparis</taxon>
    </lineage>
</organism>
<keyword evidence="2" id="KW-1185">Reference proteome</keyword>
<evidence type="ECO:0000313" key="2">
    <source>
        <dbReference type="Proteomes" id="UP000314294"/>
    </source>
</evidence>
<proteinExistence type="predicted"/>
<dbReference type="AlphaFoldDB" id="A0A4Z2J951"/>
<reference evidence="1 2" key="1">
    <citation type="submission" date="2019-03" db="EMBL/GenBank/DDBJ databases">
        <title>First draft genome of Liparis tanakae, snailfish: a comprehensive survey of snailfish specific genes.</title>
        <authorList>
            <person name="Kim W."/>
            <person name="Song I."/>
            <person name="Jeong J.-H."/>
            <person name="Kim D."/>
            <person name="Kim S."/>
            <person name="Ryu S."/>
            <person name="Song J.Y."/>
            <person name="Lee S.K."/>
        </authorList>
    </citation>
    <scope>NUCLEOTIDE SEQUENCE [LARGE SCALE GENOMIC DNA]</scope>
    <source>
        <tissue evidence="1">Muscle</tissue>
    </source>
</reference>
<sequence>MEKEGRKRRRQHNEVEGMWRGDITCDMPMKPMRFRARSHVFNMQMSSSSSTFYRGLIPTLRFSLDAVSNKYHHQDQHDNTCQTSKASKQNVTTLCSQTIVRITSNVPVQWSVKTVSN</sequence>
<comment type="caution">
    <text evidence="1">The sequence shown here is derived from an EMBL/GenBank/DDBJ whole genome shotgun (WGS) entry which is preliminary data.</text>
</comment>